<sequence length="84" mass="10227">MDYNQWTQMFLRQIHISFTRDFWPGVPLAFQARVLVLWQLASGVSRNAPRMEQRHLRYRSPMGSMPYFFHDAIVWELEDCLWLH</sequence>
<evidence type="ECO:0000313" key="2">
    <source>
        <dbReference type="Proteomes" id="UP001278500"/>
    </source>
</evidence>
<proteinExistence type="predicted"/>
<dbReference type="Proteomes" id="UP001278500">
    <property type="component" value="Unassembled WGS sequence"/>
</dbReference>
<name>A0AAE0MWR7_9PEZI</name>
<keyword evidence="2" id="KW-1185">Reference proteome</keyword>
<reference evidence="1" key="2">
    <citation type="submission" date="2023-06" db="EMBL/GenBank/DDBJ databases">
        <authorList>
            <consortium name="Lawrence Berkeley National Laboratory"/>
            <person name="Haridas S."/>
            <person name="Hensen N."/>
            <person name="Bonometti L."/>
            <person name="Westerberg I."/>
            <person name="Brannstrom I.O."/>
            <person name="Guillou S."/>
            <person name="Cros-Aarteil S."/>
            <person name="Calhoun S."/>
            <person name="Kuo A."/>
            <person name="Mondo S."/>
            <person name="Pangilinan J."/>
            <person name="Riley R."/>
            <person name="Labutti K."/>
            <person name="Andreopoulos B."/>
            <person name="Lipzen A."/>
            <person name="Chen C."/>
            <person name="Yanf M."/>
            <person name="Daum C."/>
            <person name="Ng V."/>
            <person name="Clum A."/>
            <person name="Steindorff A."/>
            <person name="Ohm R."/>
            <person name="Martin F."/>
            <person name="Silar P."/>
            <person name="Natvig D."/>
            <person name="Lalanne C."/>
            <person name="Gautier V."/>
            <person name="Ament-Velasquez S.L."/>
            <person name="Kruys A."/>
            <person name="Hutchinson M.I."/>
            <person name="Powell A.J."/>
            <person name="Barry K."/>
            <person name="Miller A.N."/>
            <person name="Grigoriev I.V."/>
            <person name="Debuchy R."/>
            <person name="Gladieux P."/>
            <person name="Thoren M.H."/>
            <person name="Johannesson H."/>
        </authorList>
    </citation>
    <scope>NUCLEOTIDE SEQUENCE</scope>
    <source>
        <strain evidence="1">CBS 560.94</strain>
    </source>
</reference>
<protein>
    <submittedName>
        <fullName evidence="1">Uncharacterized protein</fullName>
    </submittedName>
</protein>
<evidence type="ECO:0000313" key="1">
    <source>
        <dbReference type="EMBL" id="KAK3355223.1"/>
    </source>
</evidence>
<dbReference type="EMBL" id="JAUEPP010000001">
    <property type="protein sequence ID" value="KAK3355223.1"/>
    <property type="molecule type" value="Genomic_DNA"/>
</dbReference>
<gene>
    <name evidence="1" type="ORF">B0H65DRAFT_544493</name>
</gene>
<dbReference type="AlphaFoldDB" id="A0AAE0MWR7"/>
<comment type="caution">
    <text evidence="1">The sequence shown here is derived from an EMBL/GenBank/DDBJ whole genome shotgun (WGS) entry which is preliminary data.</text>
</comment>
<dbReference type="RefSeq" id="XP_062686601.1">
    <property type="nucleotide sequence ID" value="XM_062829298.1"/>
</dbReference>
<reference evidence="1" key="1">
    <citation type="journal article" date="2023" name="Mol. Phylogenet. Evol.">
        <title>Genome-scale phylogeny and comparative genomics of the fungal order Sordariales.</title>
        <authorList>
            <person name="Hensen N."/>
            <person name="Bonometti L."/>
            <person name="Westerberg I."/>
            <person name="Brannstrom I.O."/>
            <person name="Guillou S."/>
            <person name="Cros-Aarteil S."/>
            <person name="Calhoun S."/>
            <person name="Haridas S."/>
            <person name="Kuo A."/>
            <person name="Mondo S."/>
            <person name="Pangilinan J."/>
            <person name="Riley R."/>
            <person name="LaButti K."/>
            <person name="Andreopoulos B."/>
            <person name="Lipzen A."/>
            <person name="Chen C."/>
            <person name="Yan M."/>
            <person name="Daum C."/>
            <person name="Ng V."/>
            <person name="Clum A."/>
            <person name="Steindorff A."/>
            <person name="Ohm R.A."/>
            <person name="Martin F."/>
            <person name="Silar P."/>
            <person name="Natvig D.O."/>
            <person name="Lalanne C."/>
            <person name="Gautier V."/>
            <person name="Ament-Velasquez S.L."/>
            <person name="Kruys A."/>
            <person name="Hutchinson M.I."/>
            <person name="Powell A.J."/>
            <person name="Barry K."/>
            <person name="Miller A.N."/>
            <person name="Grigoriev I.V."/>
            <person name="Debuchy R."/>
            <person name="Gladieux P."/>
            <person name="Hiltunen Thoren M."/>
            <person name="Johannesson H."/>
        </authorList>
    </citation>
    <scope>NUCLEOTIDE SEQUENCE</scope>
    <source>
        <strain evidence="1">CBS 560.94</strain>
    </source>
</reference>
<accession>A0AAE0MWR7</accession>
<organism evidence="1 2">
    <name type="scientific">Neurospora tetraspora</name>
    <dbReference type="NCBI Taxonomy" id="94610"/>
    <lineage>
        <taxon>Eukaryota</taxon>
        <taxon>Fungi</taxon>
        <taxon>Dikarya</taxon>
        <taxon>Ascomycota</taxon>
        <taxon>Pezizomycotina</taxon>
        <taxon>Sordariomycetes</taxon>
        <taxon>Sordariomycetidae</taxon>
        <taxon>Sordariales</taxon>
        <taxon>Sordariaceae</taxon>
        <taxon>Neurospora</taxon>
    </lineage>
</organism>
<dbReference type="GeneID" id="87866452"/>